<feature type="compositionally biased region" description="Acidic residues" evidence="1">
    <location>
        <begin position="96"/>
        <end position="107"/>
    </location>
</feature>
<dbReference type="EMBL" id="QUSY01000024">
    <property type="protein sequence ID" value="RHY34583.1"/>
    <property type="molecule type" value="Genomic_DNA"/>
</dbReference>
<accession>A0A3R6VHH7</accession>
<feature type="compositionally biased region" description="Basic and acidic residues" evidence="1">
    <location>
        <begin position="70"/>
        <end position="79"/>
    </location>
</feature>
<comment type="caution">
    <text evidence="2">The sequence shown here is derived from an EMBL/GenBank/DDBJ whole genome shotgun (WGS) entry which is preliminary data.</text>
</comment>
<protein>
    <submittedName>
        <fullName evidence="2">Uncharacterized protein</fullName>
    </submittedName>
</protein>
<sequence>MANQWHPPDGWPHDEASLATADADDDNDSTESDGPDSARKASSINNSIETMAKALAENESFVAMLQEKLGLKPRQDPTRRTSSLHTAPSNTHTNDSSDDDDQDDSDDTIAGRVLRMLAQDDSTQDTNTASVKRLTRLQIAKETSQVKTPGEGWKRLKPTRLPRTFARKVYMPTIAGPTASFMNQTNLPLIVGLLDPSKDATHIQPDAVPDFRHHIIPVRNLDSEMTAMKKVLAASAKKGRRSTIVQVFQDAPADELEAAPENQVTEAERIAKAVVYTRNNNVKENFRGNTGLHYCYEYKWTELASYLKEKGAKDDIPNAEGLMCYEGISSDNLQKI</sequence>
<keyword evidence="3" id="KW-1185">Reference proteome</keyword>
<name>A0A3R6VHH7_9STRA</name>
<proteinExistence type="predicted"/>
<feature type="compositionally biased region" description="Acidic residues" evidence="1">
    <location>
        <begin position="22"/>
        <end position="34"/>
    </location>
</feature>
<evidence type="ECO:0000313" key="2">
    <source>
        <dbReference type="EMBL" id="RHY34583.1"/>
    </source>
</evidence>
<dbReference type="Proteomes" id="UP000285060">
    <property type="component" value="Unassembled WGS sequence"/>
</dbReference>
<evidence type="ECO:0000313" key="3">
    <source>
        <dbReference type="Proteomes" id="UP000285060"/>
    </source>
</evidence>
<reference evidence="2 3" key="1">
    <citation type="submission" date="2018-08" db="EMBL/GenBank/DDBJ databases">
        <title>Aphanomyces genome sequencing and annotation.</title>
        <authorList>
            <person name="Minardi D."/>
            <person name="Oidtmann B."/>
            <person name="Van Der Giezen M."/>
            <person name="Studholme D.J."/>
        </authorList>
    </citation>
    <scope>NUCLEOTIDE SEQUENCE [LARGE SCALE GENOMIC DNA]</scope>
    <source>
        <strain evidence="2 3">NJM0002</strain>
    </source>
</reference>
<organism evidence="2 3">
    <name type="scientific">Aphanomyces invadans</name>
    <dbReference type="NCBI Taxonomy" id="157072"/>
    <lineage>
        <taxon>Eukaryota</taxon>
        <taxon>Sar</taxon>
        <taxon>Stramenopiles</taxon>
        <taxon>Oomycota</taxon>
        <taxon>Saprolegniomycetes</taxon>
        <taxon>Saprolegniales</taxon>
        <taxon>Verrucalvaceae</taxon>
        <taxon>Aphanomyces</taxon>
    </lineage>
</organism>
<gene>
    <name evidence="2" type="ORF">DYB32_000837</name>
</gene>
<dbReference type="VEuPathDB" id="FungiDB:H310_00213"/>
<feature type="region of interest" description="Disordered" evidence="1">
    <location>
        <begin position="1"/>
        <end position="45"/>
    </location>
</feature>
<feature type="compositionally biased region" description="Polar residues" evidence="1">
    <location>
        <begin position="80"/>
        <end position="94"/>
    </location>
</feature>
<evidence type="ECO:0000256" key="1">
    <source>
        <dbReference type="SAM" id="MobiDB-lite"/>
    </source>
</evidence>
<dbReference type="AlphaFoldDB" id="A0A3R6VHH7"/>
<feature type="region of interest" description="Disordered" evidence="1">
    <location>
        <begin position="70"/>
        <end position="107"/>
    </location>
</feature>